<name>A0ABR3EVF7_9AGAR</name>
<feature type="signal peptide" evidence="2">
    <location>
        <begin position="1"/>
        <end position="18"/>
    </location>
</feature>
<gene>
    <name evidence="3" type="primary">NAG1_6</name>
    <name evidence="3" type="ORF">V5O48_015115</name>
</gene>
<keyword evidence="3" id="KW-0326">Glycosidase</keyword>
<evidence type="ECO:0000256" key="2">
    <source>
        <dbReference type="SAM" id="SignalP"/>
    </source>
</evidence>
<dbReference type="GO" id="GO:0004563">
    <property type="term" value="F:beta-N-acetylhexosaminidase activity"/>
    <property type="evidence" value="ECO:0007669"/>
    <property type="project" value="UniProtKB-EC"/>
</dbReference>
<feature type="non-terminal residue" evidence="3">
    <location>
        <position position="95"/>
    </location>
</feature>
<evidence type="ECO:0000313" key="3">
    <source>
        <dbReference type="EMBL" id="KAL0566890.1"/>
    </source>
</evidence>
<dbReference type="EMBL" id="JBAHYK010001742">
    <property type="protein sequence ID" value="KAL0566890.1"/>
    <property type="molecule type" value="Genomic_DNA"/>
</dbReference>
<protein>
    <submittedName>
        <fullName evidence="3">Glucosamine-6-phosphate isomerase (Glucosamine-6-phosphate deaminase) (GNPDA) (GlcN6P deaminase)</fullName>
        <ecNumber evidence="3">3.2.1.52</ecNumber>
    </submittedName>
</protein>
<keyword evidence="3" id="KW-0413">Isomerase</keyword>
<evidence type="ECO:0000313" key="4">
    <source>
        <dbReference type="Proteomes" id="UP001465976"/>
    </source>
</evidence>
<dbReference type="GO" id="GO:0016853">
    <property type="term" value="F:isomerase activity"/>
    <property type="evidence" value="ECO:0007669"/>
    <property type="project" value="UniProtKB-KW"/>
</dbReference>
<evidence type="ECO:0000256" key="1">
    <source>
        <dbReference type="ARBA" id="ARBA00022801"/>
    </source>
</evidence>
<organism evidence="3 4">
    <name type="scientific">Marasmius crinis-equi</name>
    <dbReference type="NCBI Taxonomy" id="585013"/>
    <lineage>
        <taxon>Eukaryota</taxon>
        <taxon>Fungi</taxon>
        <taxon>Dikarya</taxon>
        <taxon>Basidiomycota</taxon>
        <taxon>Agaricomycotina</taxon>
        <taxon>Agaricomycetes</taxon>
        <taxon>Agaricomycetidae</taxon>
        <taxon>Agaricales</taxon>
        <taxon>Marasmiineae</taxon>
        <taxon>Marasmiaceae</taxon>
        <taxon>Marasmius</taxon>
    </lineage>
</organism>
<dbReference type="Gene3D" id="3.30.379.10">
    <property type="entry name" value="Chitobiase/beta-hexosaminidase domain 2-like"/>
    <property type="match status" value="1"/>
</dbReference>
<accession>A0ABR3EVF7</accession>
<dbReference type="EC" id="3.2.1.52" evidence="3"/>
<comment type="caution">
    <text evidence="3">The sequence shown here is derived from an EMBL/GenBank/DDBJ whole genome shotgun (WGS) entry which is preliminary data.</text>
</comment>
<dbReference type="InterPro" id="IPR029018">
    <property type="entry name" value="Hex-like_dom2"/>
</dbReference>
<keyword evidence="2" id="KW-0732">Signal</keyword>
<dbReference type="Proteomes" id="UP001465976">
    <property type="component" value="Unassembled WGS sequence"/>
</dbReference>
<reference evidence="3 4" key="1">
    <citation type="submission" date="2024-02" db="EMBL/GenBank/DDBJ databases">
        <title>A draft genome for the cacao thread blight pathogen Marasmius crinis-equi.</title>
        <authorList>
            <person name="Cohen S.P."/>
            <person name="Baruah I.K."/>
            <person name="Amoako-Attah I."/>
            <person name="Bukari Y."/>
            <person name="Meinhardt L.W."/>
            <person name="Bailey B.A."/>
        </authorList>
    </citation>
    <scope>NUCLEOTIDE SEQUENCE [LARGE SCALE GENOMIC DNA]</scope>
    <source>
        <strain evidence="3 4">GH-76</strain>
    </source>
</reference>
<proteinExistence type="predicted"/>
<keyword evidence="4" id="KW-1185">Reference proteome</keyword>
<sequence>MTRSILLIAAAFIGHTAALWPQPQSLTTGSESKALKLSSSFDITLNGVTNAPQDLLDAISRTKSFIANDKLERLVVGRDSVDSDAISAASELSEL</sequence>
<keyword evidence="1 3" id="KW-0378">Hydrolase</keyword>
<feature type="chain" id="PRO_5046265226" evidence="2">
    <location>
        <begin position="19"/>
        <end position="95"/>
    </location>
</feature>